<proteinExistence type="inferred from homology"/>
<evidence type="ECO:0000313" key="5">
    <source>
        <dbReference type="EMBL" id="MBP2017906.1"/>
    </source>
</evidence>
<evidence type="ECO:0000256" key="1">
    <source>
        <dbReference type="ARBA" id="ARBA00010688"/>
    </source>
</evidence>
<gene>
    <name evidence="5" type="ORF">J2Z79_001292</name>
</gene>
<reference evidence="5 6" key="1">
    <citation type="submission" date="2021-03" db="EMBL/GenBank/DDBJ databases">
        <title>Genomic Encyclopedia of Type Strains, Phase IV (KMG-IV): sequencing the most valuable type-strain genomes for metagenomic binning, comparative biology and taxonomic classification.</title>
        <authorList>
            <person name="Goeker M."/>
        </authorList>
    </citation>
    <scope>NUCLEOTIDE SEQUENCE [LARGE SCALE GENOMIC DNA]</scope>
    <source>
        <strain evidence="5 6">DSM 27138</strain>
    </source>
</reference>
<keyword evidence="3 5" id="KW-0418">Kinase</keyword>
<dbReference type="InterPro" id="IPR050306">
    <property type="entry name" value="PfkB_Carbo_kinase"/>
</dbReference>
<dbReference type="EMBL" id="JAGGLG010000008">
    <property type="protein sequence ID" value="MBP2017906.1"/>
    <property type="molecule type" value="Genomic_DNA"/>
</dbReference>
<name>A0ABS4JQU1_9FIRM</name>
<dbReference type="Pfam" id="PF00294">
    <property type="entry name" value="PfkB"/>
    <property type="match status" value="1"/>
</dbReference>
<dbReference type="CDD" id="cd01166">
    <property type="entry name" value="KdgK"/>
    <property type="match status" value="1"/>
</dbReference>
<evidence type="ECO:0000256" key="3">
    <source>
        <dbReference type="ARBA" id="ARBA00022777"/>
    </source>
</evidence>
<dbReference type="InterPro" id="IPR002173">
    <property type="entry name" value="Carboh/pur_kinase_PfkB_CS"/>
</dbReference>
<dbReference type="SUPFAM" id="SSF53613">
    <property type="entry name" value="Ribokinase-like"/>
    <property type="match status" value="1"/>
</dbReference>
<dbReference type="PROSITE" id="PS00583">
    <property type="entry name" value="PFKB_KINASES_1"/>
    <property type="match status" value="1"/>
</dbReference>
<keyword evidence="6" id="KW-1185">Reference proteome</keyword>
<sequence length="313" mass="33008">MQHLFTFGDLVLDVVATAAGALEPDTDTPGEVRSAPGGSAANFAVWTRRLGDPVCFATRVGDDLLGRALVADMRDEGVEVHAARDPVHPTAVLVLFSDGVQRHMMVPRGASHFLEPADLPEERIRTAGWLHVTGYACFWEATRRTLQRAVAVAREAGVPISFDPSSAGFIRRHGMALPEGIRVLLPNRDEALALTGCTDLEEAARRLARKAELVAVKLGPEGALLAAAEGAGAVRPVRLTYVPPAKPSGPPVDGTGAGDAWGAALIHGLRRGLDPYRAALCANRLGAEVVTRVGARPALPPGILRQTEGDSDA</sequence>
<organism evidence="5 6">
    <name type="scientific">Symbiobacterium terraclitae</name>
    <dbReference type="NCBI Taxonomy" id="557451"/>
    <lineage>
        <taxon>Bacteria</taxon>
        <taxon>Bacillati</taxon>
        <taxon>Bacillota</taxon>
        <taxon>Clostridia</taxon>
        <taxon>Eubacteriales</taxon>
        <taxon>Symbiobacteriaceae</taxon>
        <taxon>Symbiobacterium</taxon>
    </lineage>
</organism>
<evidence type="ECO:0000313" key="6">
    <source>
        <dbReference type="Proteomes" id="UP001519289"/>
    </source>
</evidence>
<comment type="similarity">
    <text evidence="1">Belongs to the carbohydrate kinase PfkB family.</text>
</comment>
<keyword evidence="2" id="KW-0808">Transferase</keyword>
<comment type="caution">
    <text evidence="5">The sequence shown here is derived from an EMBL/GenBank/DDBJ whole genome shotgun (WGS) entry which is preliminary data.</text>
</comment>
<evidence type="ECO:0000256" key="2">
    <source>
        <dbReference type="ARBA" id="ARBA00022679"/>
    </source>
</evidence>
<dbReference type="PANTHER" id="PTHR43085:SF57">
    <property type="entry name" value="CARBOHYDRATE KINASE PFKB DOMAIN-CONTAINING PROTEIN"/>
    <property type="match status" value="1"/>
</dbReference>
<protein>
    <submittedName>
        <fullName evidence="5">Sugar/nucleoside kinase (Ribokinase family)</fullName>
    </submittedName>
</protein>
<dbReference type="RefSeq" id="WP_209466049.1">
    <property type="nucleotide sequence ID" value="NZ_JAGGLG010000008.1"/>
</dbReference>
<accession>A0ABS4JQU1</accession>
<feature type="domain" description="Carbohydrate kinase PfkB" evidence="4">
    <location>
        <begin position="1"/>
        <end position="300"/>
    </location>
</feature>
<dbReference type="GO" id="GO:0016301">
    <property type="term" value="F:kinase activity"/>
    <property type="evidence" value="ECO:0007669"/>
    <property type="project" value="UniProtKB-KW"/>
</dbReference>
<dbReference type="Proteomes" id="UP001519289">
    <property type="component" value="Unassembled WGS sequence"/>
</dbReference>
<dbReference type="Gene3D" id="3.40.1190.20">
    <property type="match status" value="1"/>
</dbReference>
<evidence type="ECO:0000259" key="4">
    <source>
        <dbReference type="Pfam" id="PF00294"/>
    </source>
</evidence>
<dbReference type="PANTHER" id="PTHR43085">
    <property type="entry name" value="HEXOKINASE FAMILY MEMBER"/>
    <property type="match status" value="1"/>
</dbReference>
<dbReference type="InterPro" id="IPR029056">
    <property type="entry name" value="Ribokinase-like"/>
</dbReference>
<dbReference type="InterPro" id="IPR011611">
    <property type="entry name" value="PfkB_dom"/>
</dbReference>